<dbReference type="Pfam" id="PF01551">
    <property type="entry name" value="Peptidase_M23"/>
    <property type="match status" value="1"/>
</dbReference>
<feature type="transmembrane region" description="Helical" evidence="2">
    <location>
        <begin position="177"/>
        <end position="198"/>
    </location>
</feature>
<evidence type="ECO:0000313" key="5">
    <source>
        <dbReference type="Proteomes" id="UP001500571"/>
    </source>
</evidence>
<dbReference type="Proteomes" id="UP001500571">
    <property type="component" value="Unassembled WGS sequence"/>
</dbReference>
<comment type="caution">
    <text evidence="4">The sequence shown here is derived from an EMBL/GenBank/DDBJ whole genome shotgun (WGS) entry which is preliminary data.</text>
</comment>
<dbReference type="SUPFAM" id="SSF51261">
    <property type="entry name" value="Duplicated hybrid motif"/>
    <property type="match status" value="1"/>
</dbReference>
<dbReference type="CDD" id="cd12797">
    <property type="entry name" value="M23_peptidase"/>
    <property type="match status" value="1"/>
</dbReference>
<keyword evidence="5" id="KW-1185">Reference proteome</keyword>
<evidence type="ECO:0000256" key="1">
    <source>
        <dbReference type="SAM" id="MobiDB-lite"/>
    </source>
</evidence>
<dbReference type="InterPro" id="IPR011055">
    <property type="entry name" value="Dup_hybrid_motif"/>
</dbReference>
<dbReference type="Gene3D" id="2.70.70.10">
    <property type="entry name" value="Glucose Permease (Domain IIA)"/>
    <property type="match status" value="1"/>
</dbReference>
<reference evidence="4 5" key="1">
    <citation type="journal article" date="2019" name="Int. J. Syst. Evol. Microbiol.">
        <title>The Global Catalogue of Microorganisms (GCM) 10K type strain sequencing project: providing services to taxonomists for standard genome sequencing and annotation.</title>
        <authorList>
            <consortium name="The Broad Institute Genomics Platform"/>
            <consortium name="The Broad Institute Genome Sequencing Center for Infectious Disease"/>
            <person name="Wu L."/>
            <person name="Ma J."/>
        </authorList>
    </citation>
    <scope>NUCLEOTIDE SEQUENCE [LARGE SCALE GENOMIC DNA]</scope>
    <source>
        <strain evidence="4 5">JCM 15309</strain>
    </source>
</reference>
<dbReference type="PANTHER" id="PTHR21666:SF270">
    <property type="entry name" value="MUREIN HYDROLASE ACTIVATOR ENVC"/>
    <property type="match status" value="1"/>
</dbReference>
<dbReference type="InterPro" id="IPR050570">
    <property type="entry name" value="Cell_wall_metabolism_enzyme"/>
</dbReference>
<feature type="domain" description="M23ase beta-sheet core" evidence="3">
    <location>
        <begin position="298"/>
        <end position="393"/>
    </location>
</feature>
<protein>
    <recommendedName>
        <fullName evidence="3">M23ase beta-sheet core domain-containing protein</fullName>
    </recommendedName>
</protein>
<keyword evidence="2" id="KW-0812">Transmembrane</keyword>
<name>A0ABN2R9M3_9ACTN</name>
<accession>A0ABN2R9M3</accession>
<dbReference type="PANTHER" id="PTHR21666">
    <property type="entry name" value="PEPTIDASE-RELATED"/>
    <property type="match status" value="1"/>
</dbReference>
<evidence type="ECO:0000313" key="4">
    <source>
        <dbReference type="EMBL" id="GAA1965695.1"/>
    </source>
</evidence>
<keyword evidence="2" id="KW-0472">Membrane</keyword>
<gene>
    <name evidence="4" type="ORF">GCM10009798_27540</name>
</gene>
<proteinExistence type="predicted"/>
<dbReference type="EMBL" id="BAAAPB010000002">
    <property type="protein sequence ID" value="GAA1965695.1"/>
    <property type="molecule type" value="Genomic_DNA"/>
</dbReference>
<dbReference type="InterPro" id="IPR016047">
    <property type="entry name" value="M23ase_b-sheet_dom"/>
</dbReference>
<keyword evidence="2" id="KW-1133">Transmembrane helix</keyword>
<feature type="region of interest" description="Disordered" evidence="1">
    <location>
        <begin position="1"/>
        <end position="43"/>
    </location>
</feature>
<sequence>MTPYVGKRARRDVLVDEQPAQPVQPYVGRRASRPAADAAPVPAPVPATPYVGRRMASPVAATPAPVEIAAPPVVEPVAEPVVAPAARPEVAFVKPVAPVALLEVPAARAADWNLFATESPEDTGQLPFALTEAFTGTLPRIDALPGTDFSFDTTTSMPAVKAGKRVRAASRRSHLRLLPSLPALVGVAALAVAGFGALTAGKTDLVRAEAGPLRQAGALTGTSAVATVGDRAVAVSRGAGRTDANSAARAHESALEAINKKASGWAVVLKKNQWQLPITPGAYHLTAGFGDYGLWAHLHTGLDFAAPTGTPIHAISNGVISSAQFDGAYGNKTVETLEDGTELWYCHQVQFGVTPGQKVHAGDVIGFVGSTGHVTGPHVHIEVRPGGGDPVDPYPALVAHGLQP</sequence>
<evidence type="ECO:0000259" key="3">
    <source>
        <dbReference type="Pfam" id="PF01551"/>
    </source>
</evidence>
<evidence type="ECO:0000256" key="2">
    <source>
        <dbReference type="SAM" id="Phobius"/>
    </source>
</evidence>
<organism evidence="4 5">
    <name type="scientific">Nocardioides panacihumi</name>
    <dbReference type="NCBI Taxonomy" id="400774"/>
    <lineage>
        <taxon>Bacteria</taxon>
        <taxon>Bacillati</taxon>
        <taxon>Actinomycetota</taxon>
        <taxon>Actinomycetes</taxon>
        <taxon>Propionibacteriales</taxon>
        <taxon>Nocardioidaceae</taxon>
        <taxon>Nocardioides</taxon>
    </lineage>
</organism>